<evidence type="ECO:0000313" key="8">
    <source>
        <dbReference type="Proteomes" id="UP000025227"/>
    </source>
</evidence>
<dbReference type="PRINTS" id="PR00480">
    <property type="entry name" value="ASTACIN"/>
</dbReference>
<keyword evidence="5 6" id="KW-0645">Protease</keyword>
<dbReference type="GO" id="GO:0008270">
    <property type="term" value="F:zinc ion binding"/>
    <property type="evidence" value="ECO:0007669"/>
    <property type="project" value="UniProtKB-UniRule"/>
</dbReference>
<evidence type="ECO:0000256" key="5">
    <source>
        <dbReference type="PROSITE-ProRule" id="PRU01211"/>
    </source>
</evidence>
<feature type="binding site" evidence="5">
    <location>
        <position position="677"/>
    </location>
    <ligand>
        <name>Zn(2+)</name>
        <dbReference type="ChEBI" id="CHEBI:29105"/>
        <note>catalytic</note>
    </ligand>
</feature>
<feature type="binding site" evidence="5">
    <location>
        <position position="667"/>
    </location>
    <ligand>
        <name>Zn(2+)</name>
        <dbReference type="ChEBI" id="CHEBI:29105"/>
        <note>catalytic</note>
    </ligand>
</feature>
<feature type="active site" evidence="5">
    <location>
        <position position="668"/>
    </location>
</feature>
<dbReference type="Pfam" id="PF01400">
    <property type="entry name" value="Astacin"/>
    <property type="match status" value="2"/>
</dbReference>
<reference evidence="9" key="1">
    <citation type="submission" date="2020-12" db="UniProtKB">
        <authorList>
            <consortium name="WormBaseParasite"/>
        </authorList>
    </citation>
    <scope>IDENTIFICATION</scope>
    <source>
        <strain evidence="9">MHco3</strain>
    </source>
</reference>
<dbReference type="InterPro" id="IPR001506">
    <property type="entry name" value="Peptidase_M12A"/>
</dbReference>
<comment type="cofactor">
    <cofactor evidence="5 6">
        <name>Zn(2+)</name>
        <dbReference type="ChEBI" id="CHEBI:29105"/>
    </cofactor>
    <text evidence="5 6">Binds 1 zinc ion per subunit.</text>
</comment>
<feature type="signal peptide" evidence="6">
    <location>
        <begin position="1"/>
        <end position="17"/>
    </location>
</feature>
<keyword evidence="5 6" id="KW-0378">Hydrolase</keyword>
<feature type="binding site" evidence="5">
    <location>
        <position position="217"/>
    </location>
    <ligand>
        <name>Zn(2+)</name>
        <dbReference type="ChEBI" id="CHEBI:29105"/>
        <note>catalytic</note>
    </ligand>
</feature>
<organism evidence="8 9">
    <name type="scientific">Haemonchus contortus</name>
    <name type="common">Barber pole worm</name>
    <dbReference type="NCBI Taxonomy" id="6289"/>
    <lineage>
        <taxon>Eukaryota</taxon>
        <taxon>Metazoa</taxon>
        <taxon>Ecdysozoa</taxon>
        <taxon>Nematoda</taxon>
        <taxon>Chromadorea</taxon>
        <taxon>Rhabditida</taxon>
        <taxon>Rhabditina</taxon>
        <taxon>Rhabditomorpha</taxon>
        <taxon>Strongyloidea</taxon>
        <taxon>Trichostrongylidae</taxon>
        <taxon>Haemonchus</taxon>
    </lineage>
</organism>
<feature type="binding site" evidence="5">
    <location>
        <position position="671"/>
    </location>
    <ligand>
        <name>Zn(2+)</name>
        <dbReference type="ChEBI" id="CHEBI:29105"/>
        <note>catalytic</note>
    </ligand>
</feature>
<feature type="active site" evidence="5">
    <location>
        <position position="218"/>
    </location>
</feature>
<evidence type="ECO:0000256" key="3">
    <source>
        <dbReference type="ARBA" id="ARBA00023049"/>
    </source>
</evidence>
<dbReference type="PROSITE" id="PS01186">
    <property type="entry name" value="EGF_2"/>
    <property type="match status" value="1"/>
</dbReference>
<evidence type="ECO:0000256" key="1">
    <source>
        <dbReference type="ARBA" id="ARBA00022723"/>
    </source>
</evidence>
<feature type="chain" id="PRO_5035487943" description="Metalloendopeptidase" evidence="6">
    <location>
        <begin position="18"/>
        <end position="867"/>
    </location>
</feature>
<evidence type="ECO:0000259" key="7">
    <source>
        <dbReference type="PROSITE" id="PS51864"/>
    </source>
</evidence>
<dbReference type="SMART" id="SM00235">
    <property type="entry name" value="ZnMc"/>
    <property type="match status" value="2"/>
</dbReference>
<protein>
    <recommendedName>
        <fullName evidence="6">Metalloendopeptidase</fullName>
        <ecNumber evidence="6">3.4.24.-</ecNumber>
    </recommendedName>
</protein>
<name>A0A7I4YH12_HAECO</name>
<feature type="binding site" evidence="5">
    <location>
        <position position="221"/>
    </location>
    <ligand>
        <name>Zn(2+)</name>
        <dbReference type="ChEBI" id="CHEBI:29105"/>
        <note>catalytic</note>
    </ligand>
</feature>
<keyword evidence="3 5" id="KW-0482">Metalloprotease</keyword>
<comment type="caution">
    <text evidence="5">Lacks conserved residue(s) required for the propagation of feature annotation.</text>
</comment>
<proteinExistence type="predicted"/>
<accession>A0A7I4YH12</accession>
<dbReference type="PANTHER" id="PTHR10127:SF831">
    <property type="entry name" value="ZINC METALLOPROTEINASE NAS-37"/>
    <property type="match status" value="1"/>
</dbReference>
<keyword evidence="1 5" id="KW-0479">Metal-binding</keyword>
<dbReference type="GO" id="GO:0006508">
    <property type="term" value="P:proteolysis"/>
    <property type="evidence" value="ECO:0007669"/>
    <property type="project" value="UniProtKB-KW"/>
</dbReference>
<dbReference type="InterPro" id="IPR034035">
    <property type="entry name" value="Astacin-like_dom"/>
</dbReference>
<dbReference type="PANTHER" id="PTHR10127">
    <property type="entry name" value="DISCOIDIN, CUB, EGF, LAMININ , AND ZINC METALLOPROTEASE DOMAIN CONTAINING"/>
    <property type="match status" value="1"/>
</dbReference>
<dbReference type="InterPro" id="IPR006026">
    <property type="entry name" value="Peptidase_Metallo"/>
</dbReference>
<keyword evidence="8" id="KW-1185">Reference proteome</keyword>
<dbReference type="AlphaFoldDB" id="A0A7I4YH12"/>
<dbReference type="GO" id="GO:0004222">
    <property type="term" value="F:metalloendopeptidase activity"/>
    <property type="evidence" value="ECO:0007669"/>
    <property type="project" value="UniProtKB-UniRule"/>
</dbReference>
<feature type="binding site" evidence="5">
    <location>
        <position position="227"/>
    </location>
    <ligand>
        <name>Zn(2+)</name>
        <dbReference type="ChEBI" id="CHEBI:29105"/>
        <note>catalytic</note>
    </ligand>
</feature>
<feature type="domain" description="Peptidase M12A" evidence="7">
    <location>
        <begin position="577"/>
        <end position="766"/>
    </location>
</feature>
<dbReference type="WBParaSite" id="HCON_00100960-00001">
    <property type="protein sequence ID" value="HCON_00100960-00001"/>
    <property type="gene ID" value="HCON_00100960"/>
</dbReference>
<dbReference type="PROSITE" id="PS51864">
    <property type="entry name" value="ASTACIN"/>
    <property type="match status" value="2"/>
</dbReference>
<dbReference type="InterPro" id="IPR000742">
    <property type="entry name" value="EGF"/>
</dbReference>
<keyword evidence="2 5" id="KW-0862">Zinc</keyword>
<dbReference type="Gene3D" id="3.40.390.10">
    <property type="entry name" value="Collagenase (Catalytic Domain)"/>
    <property type="match status" value="2"/>
</dbReference>
<feature type="domain" description="Peptidase M12A" evidence="7">
    <location>
        <begin position="127"/>
        <end position="316"/>
    </location>
</feature>
<dbReference type="EC" id="3.4.24.-" evidence="6"/>
<evidence type="ECO:0000313" key="9">
    <source>
        <dbReference type="WBParaSite" id="HCON_00100960-00001"/>
    </source>
</evidence>
<dbReference type="Proteomes" id="UP000025227">
    <property type="component" value="Unplaced"/>
</dbReference>
<evidence type="ECO:0000256" key="4">
    <source>
        <dbReference type="ARBA" id="ARBA00023157"/>
    </source>
</evidence>
<dbReference type="SUPFAM" id="SSF55486">
    <property type="entry name" value="Metalloproteases ('zincins'), catalytic domain"/>
    <property type="match status" value="2"/>
</dbReference>
<keyword evidence="4" id="KW-1015">Disulfide bond</keyword>
<evidence type="ECO:0000256" key="6">
    <source>
        <dbReference type="RuleBase" id="RU361183"/>
    </source>
</evidence>
<evidence type="ECO:0000256" key="2">
    <source>
        <dbReference type="ARBA" id="ARBA00022833"/>
    </source>
</evidence>
<dbReference type="CDD" id="cd04280">
    <property type="entry name" value="ZnMc_astacin_like"/>
    <property type="match status" value="2"/>
</dbReference>
<dbReference type="OrthoDB" id="291007at2759"/>
<dbReference type="InterPro" id="IPR024079">
    <property type="entry name" value="MetalloPept_cat_dom_sf"/>
</dbReference>
<sequence>MIIALLLLTSLFNNSLCLSEKARIALTKAYGGIDIDERHERLKNLGLSVSEQKPLSEDVGLTAIVDVTPEKETVTGGSIPADDDTILGINQREGIDEYLFDGDMMLTEEQLSAYENSVKNPTTRQKRQVTRPLLRWPNKMVYYFFDSSISATNQDFIRTQLKYVSDRTCIKFVENATAGNVIKVVSGAGCSSFVGIKGGEQALSLGSGCVVAGTVVHEFMHALGVQHMQQRGDRDQFIIVNLTNVNPDVRYNFQKDTSSVNHTPYEYGSVMQYATTAFSSSGNSMTPRTAGFGRTMGSQVVSFFDIRMINIFYQCNAPCNGLATTAKCLNGGAPNPRNCKVCLCPPGYGGGLCGQRKPGCGAALVAIKTWKARTITIVRNDTSPTSDAYVTCNDWITAPVGKKIQIRIMTMTNVTCRNGCTANAIEPRVMVNKAITNRRVPYKVFSSLKAPAEIRSISDRKERKPRKKRVDSSFVHIQAYGGIDIDERHDRLKNLGMSNPELQILSEDVGKSTIVDVTSGNEIATGESNPADDDTILGINRREGIDEYLFDGDMMLTEEQLSAYEDSMKNPTSRQKRQVTGPNFRWPNNVVFYYFNSSISSTDQDFVRTQLKYVRDRTCIRFIENVTAEHVIKVVSGAGCSSFVGRKGVEQALSLSSGCYAAGTVVHEFMHAMGVQHMQQRGDRDQFIIVNLTNVNAGFTIQLPKGYFFSQLHTILVRQRMQYPTTAFASSGNSMTPRTAGFGRTMGSQVVSFFDIRMINIYYECNVPCNGLATTAKCLNGGAPNPRNCKVCLCPPGYGGGLCGQRKTGCGAALVAIKTWKARTITIVRNDTSPTSDAYVTCNDWITAPAGKKNSNSDNDNDECYMS</sequence>
<keyword evidence="6" id="KW-0732">Signal</keyword>